<evidence type="ECO:0000313" key="2">
    <source>
        <dbReference type="EMBL" id="KAK8769782.1"/>
    </source>
</evidence>
<keyword evidence="3" id="KW-1185">Reference proteome</keyword>
<evidence type="ECO:0000313" key="3">
    <source>
        <dbReference type="Proteomes" id="UP001321473"/>
    </source>
</evidence>
<keyword evidence="1" id="KW-0472">Membrane</keyword>
<evidence type="ECO:0000256" key="1">
    <source>
        <dbReference type="SAM" id="Phobius"/>
    </source>
</evidence>
<dbReference type="Proteomes" id="UP001321473">
    <property type="component" value="Unassembled WGS sequence"/>
</dbReference>
<dbReference type="AlphaFoldDB" id="A0AAQ4E558"/>
<keyword evidence="1" id="KW-0812">Transmembrane</keyword>
<accession>A0AAQ4E558</accession>
<feature type="transmembrane region" description="Helical" evidence="1">
    <location>
        <begin position="38"/>
        <end position="59"/>
    </location>
</feature>
<keyword evidence="1" id="KW-1133">Transmembrane helix</keyword>
<gene>
    <name evidence="2" type="ORF">V5799_013753</name>
</gene>
<dbReference type="EMBL" id="JARKHS020022120">
    <property type="protein sequence ID" value="KAK8769782.1"/>
    <property type="molecule type" value="Genomic_DNA"/>
</dbReference>
<name>A0AAQ4E558_AMBAM</name>
<proteinExistence type="predicted"/>
<reference evidence="2 3" key="1">
    <citation type="journal article" date="2023" name="Arcadia Sci">
        <title>De novo assembly of a long-read Amblyomma americanum tick genome.</title>
        <authorList>
            <person name="Chou S."/>
            <person name="Poskanzer K.E."/>
            <person name="Rollins M."/>
            <person name="Thuy-Boun P.S."/>
        </authorList>
    </citation>
    <scope>NUCLEOTIDE SEQUENCE [LARGE SCALE GENOMIC DNA]</scope>
    <source>
        <strain evidence="2">F_SG_1</strain>
        <tissue evidence="2">Salivary glands</tissue>
    </source>
</reference>
<protein>
    <submittedName>
        <fullName evidence="2">Uncharacterized protein</fullName>
    </submittedName>
</protein>
<organism evidence="2 3">
    <name type="scientific">Amblyomma americanum</name>
    <name type="common">Lone star tick</name>
    <dbReference type="NCBI Taxonomy" id="6943"/>
    <lineage>
        <taxon>Eukaryota</taxon>
        <taxon>Metazoa</taxon>
        <taxon>Ecdysozoa</taxon>
        <taxon>Arthropoda</taxon>
        <taxon>Chelicerata</taxon>
        <taxon>Arachnida</taxon>
        <taxon>Acari</taxon>
        <taxon>Parasitiformes</taxon>
        <taxon>Ixodida</taxon>
        <taxon>Ixodoidea</taxon>
        <taxon>Ixodidae</taxon>
        <taxon>Amblyomminae</taxon>
        <taxon>Amblyomma</taxon>
    </lineage>
</organism>
<comment type="caution">
    <text evidence="2">The sequence shown here is derived from an EMBL/GenBank/DDBJ whole genome shotgun (WGS) entry which is preliminary data.</text>
</comment>
<sequence length="135" mass="14779">MGGIFCHPRKLDAPRFSRPAAVVVRPRSADGARRSMRLVVALARLVSAAALLLLPLLLLSRFAGAQWFHKACPSRQLIGPSCQCSDKTKGLDVICERVERADRLRASLAAVADAQHPVLYLKIKEVRQASPFPVL</sequence>